<protein>
    <submittedName>
        <fullName evidence="2">DUF2236 domain-containing protein</fullName>
    </submittedName>
</protein>
<dbReference type="PANTHER" id="PTHR36151">
    <property type="entry name" value="BLR2777 PROTEIN"/>
    <property type="match status" value="1"/>
</dbReference>
<dbReference type="PANTHER" id="PTHR36151:SF3">
    <property type="entry name" value="ER-BOUND OXYGENASE MPAB_MPAB'_RUBBER OXYGENASE CATALYTIC DOMAIN-CONTAINING PROTEIN"/>
    <property type="match status" value="1"/>
</dbReference>
<dbReference type="Proteomes" id="UP000515292">
    <property type="component" value="Chromosome"/>
</dbReference>
<dbReference type="KEGG" id="sand:H3309_10390"/>
<gene>
    <name evidence="2" type="ORF">H3309_10390</name>
</gene>
<reference evidence="2 3" key="1">
    <citation type="submission" date="2020-07" db="EMBL/GenBank/DDBJ databases">
        <title>Complete genome sequence for Sandaracinobacter sp. M6.</title>
        <authorList>
            <person name="Tang Y."/>
            <person name="Liu Q."/>
            <person name="Guo Z."/>
            <person name="Lei P."/>
            <person name="Huang B."/>
        </authorList>
    </citation>
    <scope>NUCLEOTIDE SEQUENCE [LARGE SCALE GENOMIC DNA]</scope>
    <source>
        <strain evidence="2 3">M6</strain>
    </source>
</reference>
<keyword evidence="3" id="KW-1185">Reference proteome</keyword>
<dbReference type="RefSeq" id="WP_182294649.1">
    <property type="nucleotide sequence ID" value="NZ_CP059851.1"/>
</dbReference>
<dbReference type="EMBL" id="CP059851">
    <property type="protein sequence ID" value="QMW21803.1"/>
    <property type="molecule type" value="Genomic_DNA"/>
</dbReference>
<evidence type="ECO:0000313" key="3">
    <source>
        <dbReference type="Proteomes" id="UP000515292"/>
    </source>
</evidence>
<dbReference type="Pfam" id="PF09995">
    <property type="entry name" value="MPAB_Lcp_cat"/>
    <property type="match status" value="1"/>
</dbReference>
<accession>A0A7G5IEL1</accession>
<evidence type="ECO:0000259" key="1">
    <source>
        <dbReference type="Pfam" id="PF09995"/>
    </source>
</evidence>
<evidence type="ECO:0000313" key="2">
    <source>
        <dbReference type="EMBL" id="QMW21803.1"/>
    </source>
</evidence>
<organism evidence="2 3">
    <name type="scientific">Sandaracinobacteroides saxicola</name>
    <dbReference type="NCBI Taxonomy" id="2759707"/>
    <lineage>
        <taxon>Bacteria</taxon>
        <taxon>Pseudomonadati</taxon>
        <taxon>Pseudomonadota</taxon>
        <taxon>Alphaproteobacteria</taxon>
        <taxon>Sphingomonadales</taxon>
        <taxon>Sphingosinicellaceae</taxon>
        <taxon>Sandaracinobacteroides</taxon>
    </lineage>
</organism>
<dbReference type="InterPro" id="IPR018713">
    <property type="entry name" value="MPAB/Lcp_cat_dom"/>
</dbReference>
<proteinExistence type="predicted"/>
<dbReference type="AlphaFoldDB" id="A0A7G5IEL1"/>
<name>A0A7G5IEL1_9SPHN</name>
<feature type="domain" description="ER-bound oxygenase mpaB/mpaB'/Rubber oxygenase catalytic" evidence="1">
    <location>
        <begin position="43"/>
        <end position="255"/>
    </location>
</feature>
<dbReference type="GO" id="GO:0016491">
    <property type="term" value="F:oxidoreductase activity"/>
    <property type="evidence" value="ECO:0007669"/>
    <property type="project" value="InterPro"/>
</dbReference>
<sequence length="280" mass="29919">MEQVRTAIARTVRGAFAAPGGRPAVVPAPQHARFLAEGAESFEVHADVTTMMIGGIAALLLQMLHPKALAGVWDHSNFRADMAGRLRRTAGFIAVTTFGERAAAEAAIARVRRIHARVEGVLPDGTPYRADEPRLLSFVAVTEGMSFLAAWRRYREPFMPRVRQDRYMAEMAAVARALGAEGMPETKAAAAAFLEEMRGELRVDARTREVAGLIMRAGGSAELAVPQALLRGAAVDLLPGWAAAMHGLRVPGVAVPALRAGAGGMGAVLRWALRSRRGGR</sequence>